<dbReference type="PANTHER" id="PTHR43877">
    <property type="entry name" value="AMINOALKYLPHOSPHONATE N-ACETYLTRANSFERASE-RELATED-RELATED"/>
    <property type="match status" value="1"/>
</dbReference>
<dbReference type="Proteomes" id="UP000007882">
    <property type="component" value="Chromosome"/>
</dbReference>
<dbReference type="KEGG" id="ams:AMIS_34860"/>
<dbReference type="Gene3D" id="3.40.630.30">
    <property type="match status" value="1"/>
</dbReference>
<dbReference type="InterPro" id="IPR000182">
    <property type="entry name" value="GNAT_dom"/>
</dbReference>
<sequence length="144" mass="15646">MASVKELTLRAAGTSEVAAVLEFWQGAAENDSRPADSATAVAALVARDPEALILALDDGEIVGTIIAGWDGWRCHLYRLAVAPHRRRSGIGARLIAAAEERFRDLGGSRADAMVLDANERAHGIWDAHGYARQNEWSRWVKSII</sequence>
<keyword evidence="5" id="KW-1185">Reference proteome</keyword>
<proteinExistence type="predicted"/>
<dbReference type="AlphaFoldDB" id="I0H6R9"/>
<dbReference type="EMBL" id="AP012319">
    <property type="protein sequence ID" value="BAL88706.1"/>
    <property type="molecule type" value="Genomic_DNA"/>
</dbReference>
<dbReference type="SUPFAM" id="SSF55729">
    <property type="entry name" value="Acyl-CoA N-acyltransferases (Nat)"/>
    <property type="match status" value="1"/>
</dbReference>
<dbReference type="GO" id="GO:0016747">
    <property type="term" value="F:acyltransferase activity, transferring groups other than amino-acyl groups"/>
    <property type="evidence" value="ECO:0007669"/>
    <property type="project" value="InterPro"/>
</dbReference>
<dbReference type="Pfam" id="PF00583">
    <property type="entry name" value="Acetyltransf_1"/>
    <property type="match status" value="1"/>
</dbReference>
<protein>
    <submittedName>
        <fullName evidence="4">Putative GCN5-related N-acetyltransferase</fullName>
    </submittedName>
</protein>
<evidence type="ECO:0000313" key="4">
    <source>
        <dbReference type="EMBL" id="BAL88706.1"/>
    </source>
</evidence>
<dbReference type="CDD" id="cd04301">
    <property type="entry name" value="NAT_SF"/>
    <property type="match status" value="1"/>
</dbReference>
<organism evidence="4 5">
    <name type="scientific">Actinoplanes missouriensis (strain ATCC 14538 / DSM 43046 / CBS 188.64 / JCM 3121 / NBRC 102363 / NCIMB 12654 / NRRL B-3342 / UNCC 431)</name>
    <dbReference type="NCBI Taxonomy" id="512565"/>
    <lineage>
        <taxon>Bacteria</taxon>
        <taxon>Bacillati</taxon>
        <taxon>Actinomycetota</taxon>
        <taxon>Actinomycetes</taxon>
        <taxon>Micromonosporales</taxon>
        <taxon>Micromonosporaceae</taxon>
        <taxon>Actinoplanes</taxon>
    </lineage>
</organism>
<keyword evidence="2" id="KW-0012">Acyltransferase</keyword>
<dbReference type="STRING" id="512565.AMIS_34860"/>
<dbReference type="eggNOG" id="COG0456">
    <property type="taxonomic scope" value="Bacteria"/>
</dbReference>
<accession>I0H6R9</accession>
<evidence type="ECO:0000313" key="5">
    <source>
        <dbReference type="Proteomes" id="UP000007882"/>
    </source>
</evidence>
<gene>
    <name evidence="4" type="ordered locus">AMIS_34860</name>
</gene>
<evidence type="ECO:0000256" key="1">
    <source>
        <dbReference type="ARBA" id="ARBA00022679"/>
    </source>
</evidence>
<name>I0H6R9_ACTM4</name>
<dbReference type="InterPro" id="IPR016181">
    <property type="entry name" value="Acyl_CoA_acyltransferase"/>
</dbReference>
<keyword evidence="1 4" id="KW-0808">Transferase</keyword>
<dbReference type="InterPro" id="IPR050832">
    <property type="entry name" value="Bact_Acetyltransf"/>
</dbReference>
<feature type="domain" description="N-acetyltransferase" evidence="3">
    <location>
        <begin position="7"/>
        <end position="144"/>
    </location>
</feature>
<reference evidence="4 5" key="1">
    <citation type="submission" date="2012-02" db="EMBL/GenBank/DDBJ databases">
        <title>Complete genome sequence of Actinoplanes missouriensis 431 (= NBRC 102363).</title>
        <authorList>
            <person name="Ohnishi Y."/>
            <person name="Ishikawa J."/>
            <person name="Sekine M."/>
            <person name="Hosoyama A."/>
            <person name="Harada T."/>
            <person name="Narita H."/>
            <person name="Hata T."/>
            <person name="Konno Y."/>
            <person name="Tutikane K."/>
            <person name="Fujita N."/>
            <person name="Horinouchi S."/>
            <person name="Hayakawa M."/>
        </authorList>
    </citation>
    <scope>NUCLEOTIDE SEQUENCE [LARGE SCALE GENOMIC DNA]</scope>
    <source>
        <strain evidence="5">ATCC 14538 / DSM 43046 / CBS 188.64 / JCM 3121 / NBRC 102363 / NCIMB 12654 / NRRL B-3342 / UNCC 431</strain>
    </source>
</reference>
<evidence type="ECO:0000259" key="3">
    <source>
        <dbReference type="PROSITE" id="PS51186"/>
    </source>
</evidence>
<dbReference type="PATRIC" id="fig|512565.3.peg.3484"/>
<evidence type="ECO:0000256" key="2">
    <source>
        <dbReference type="ARBA" id="ARBA00023315"/>
    </source>
</evidence>
<dbReference type="HOGENOM" id="CLU_013985_34_1_11"/>
<dbReference type="PROSITE" id="PS51186">
    <property type="entry name" value="GNAT"/>
    <property type="match status" value="1"/>
</dbReference>